<dbReference type="InterPro" id="IPR003423">
    <property type="entry name" value="OMP_efflux"/>
</dbReference>
<dbReference type="Gene3D" id="2.20.200.10">
    <property type="entry name" value="Outer membrane efflux proteins (OEP)"/>
    <property type="match status" value="1"/>
</dbReference>
<reference evidence="4 5" key="1">
    <citation type="submission" date="2023-06" db="EMBL/GenBank/DDBJ databases">
        <title>Pelomonas sp. APW6 16S ribosomal RNA gene genome sequencing and assembly.</title>
        <authorList>
            <person name="Woo H."/>
        </authorList>
    </citation>
    <scope>NUCLEOTIDE SEQUENCE [LARGE SCALE GENOMIC DNA]</scope>
    <source>
        <strain evidence="4 5">APW6</strain>
    </source>
</reference>
<evidence type="ECO:0000256" key="2">
    <source>
        <dbReference type="SAM" id="MobiDB-lite"/>
    </source>
</evidence>
<feature type="signal peptide" evidence="3">
    <location>
        <begin position="1"/>
        <end position="40"/>
    </location>
</feature>
<evidence type="ECO:0000256" key="3">
    <source>
        <dbReference type="SAM" id="SignalP"/>
    </source>
</evidence>
<evidence type="ECO:0000313" key="4">
    <source>
        <dbReference type="EMBL" id="MDL5032792.1"/>
    </source>
</evidence>
<dbReference type="Gene3D" id="1.20.1600.10">
    <property type="entry name" value="Outer membrane efflux proteins (OEP)"/>
    <property type="match status" value="1"/>
</dbReference>
<feature type="chain" id="PRO_5046587598" evidence="3">
    <location>
        <begin position="41"/>
        <end position="478"/>
    </location>
</feature>
<keyword evidence="5" id="KW-1185">Reference proteome</keyword>
<dbReference type="PANTHER" id="PTHR30203">
    <property type="entry name" value="OUTER MEMBRANE CATION EFFLUX PROTEIN"/>
    <property type="match status" value="1"/>
</dbReference>
<keyword evidence="3" id="KW-0732">Signal</keyword>
<dbReference type="InterPro" id="IPR010131">
    <property type="entry name" value="MdtP/NodT-like"/>
</dbReference>
<accession>A0ABT7LIW1</accession>
<sequence>MRTPTLITPAGHPPVTRHRPPRPLAAVALAVLMSACAVQAPPLGERPTPATLPAAWQAPAPEAGRTPVPDWLMSADPVLGGLLEAVQARSPGLQQAVARRDEVRALAGLSPGGPRVQGLAQVQRTRSVQPAGSPALTQALAQVDASWEVDLFARVRQQSQALAQRADGAQWELAAARLSLLVEVTQLYLALRSGEQLQALSIEEEQITERLAAQAAQRQRAGFETPAQQALLAGAAAEARQRRLAQQLELDVMVKGLVAATGLDEGALRQRLATGQGRLPAWPALAVPAVPADALQQRPDLVAARAQAAAAWYESGAAQAARYPQLQLLGSVSVLGVKLGGERDESRGWSFGPSLSVPLLDGGARRADAEAALARWRQAEAAWRLAATQAVREVEEALLRVAAQSARLEAAQASLASYDKALKGTEQRWRHGLASASELDEQRRLTLAARSQLLQLQREGLGAWLSLYKAVGGGFTPA</sequence>
<evidence type="ECO:0000256" key="1">
    <source>
        <dbReference type="ARBA" id="ARBA00007613"/>
    </source>
</evidence>
<comment type="similarity">
    <text evidence="1">Belongs to the outer membrane factor (OMF) (TC 1.B.17) family.</text>
</comment>
<protein>
    <submittedName>
        <fullName evidence="4">TolC family protein</fullName>
    </submittedName>
</protein>
<dbReference type="Pfam" id="PF02321">
    <property type="entry name" value="OEP"/>
    <property type="match status" value="2"/>
</dbReference>
<comment type="caution">
    <text evidence="4">The sequence shown here is derived from an EMBL/GenBank/DDBJ whole genome shotgun (WGS) entry which is preliminary data.</text>
</comment>
<dbReference type="RefSeq" id="WP_285982866.1">
    <property type="nucleotide sequence ID" value="NZ_JASVDS010000003.1"/>
</dbReference>
<name>A0ABT7LIW1_9BURK</name>
<dbReference type="Proteomes" id="UP001238603">
    <property type="component" value="Unassembled WGS sequence"/>
</dbReference>
<dbReference type="SUPFAM" id="SSF56954">
    <property type="entry name" value="Outer membrane efflux proteins (OEP)"/>
    <property type="match status" value="1"/>
</dbReference>
<proteinExistence type="inferred from homology"/>
<evidence type="ECO:0000313" key="5">
    <source>
        <dbReference type="Proteomes" id="UP001238603"/>
    </source>
</evidence>
<gene>
    <name evidence="4" type="ORF">QRD43_12835</name>
</gene>
<organism evidence="4 5">
    <name type="scientific">Roseateles subflavus</name>
    <dbReference type="NCBI Taxonomy" id="3053353"/>
    <lineage>
        <taxon>Bacteria</taxon>
        <taxon>Pseudomonadati</taxon>
        <taxon>Pseudomonadota</taxon>
        <taxon>Betaproteobacteria</taxon>
        <taxon>Burkholderiales</taxon>
        <taxon>Sphaerotilaceae</taxon>
        <taxon>Roseateles</taxon>
    </lineage>
</organism>
<dbReference type="PANTHER" id="PTHR30203:SF32">
    <property type="entry name" value="CATION EFFLUX SYSTEM PROTEIN CUSC"/>
    <property type="match status" value="1"/>
</dbReference>
<dbReference type="EMBL" id="JASVDS010000003">
    <property type="protein sequence ID" value="MDL5032792.1"/>
    <property type="molecule type" value="Genomic_DNA"/>
</dbReference>
<feature type="region of interest" description="Disordered" evidence="2">
    <location>
        <begin position="1"/>
        <end position="20"/>
    </location>
</feature>